<dbReference type="GO" id="GO:0009116">
    <property type="term" value="P:nucleoside metabolic process"/>
    <property type="evidence" value="ECO:0007669"/>
    <property type="project" value="InterPro"/>
</dbReference>
<name>A0A7C8QVG9_ORBOL</name>
<dbReference type="SUPFAM" id="SSF53167">
    <property type="entry name" value="Purine and uridine phosphorylases"/>
    <property type="match status" value="1"/>
</dbReference>
<evidence type="ECO:0000259" key="2">
    <source>
        <dbReference type="Pfam" id="PF24883"/>
    </source>
</evidence>
<evidence type="ECO:0000313" key="4">
    <source>
        <dbReference type="Proteomes" id="UP000472727"/>
    </source>
</evidence>
<dbReference type="Gene3D" id="2.130.10.10">
    <property type="entry name" value="YVTN repeat-like/Quinoprotein amine dehydrogenase"/>
    <property type="match status" value="2"/>
</dbReference>
<sequence length="1691" mass="191608">MEQRDPSDYRIGWICALPLEFTAAVAVLDAVHPDLPHHENDTNAYRFGQVGQQNVIITGLPSGVYGLTSAARVATNLRRSFPSVNYCLVVGIGGGAPLLPKNDIRLGDVVVSHPIPGCGGVLQYDYGKLVNTGKFEQTGVLNKPPDIFLSAITKFKSAYPPPGKKIEEFVSRVLNSGSVDTKIFSRPSPESHCDRLFKESYEHLSGDETCNHCGLDMVVERPPRSSNQPEIHYGLIASANQVMKHGATRSRLTEERNILCFEMEAAGVMDQIPSLIIRGICDYSDSHKDKAWQHYAALVAAGYARELLLQLGPPQTSKKRKDREDNSIETKDIFECLEALGGTNPTDDKSRIENLKDKPISDSISWILDDQNFKQWLAIKDKPILRISGDPGKGKTMIMISLIDHMTEMFGRDTGSKVAISYFFCQATDSRLNNALAVVKGLLSQLISNPRYPSLVRYIKSEIDIRGKNYFEDPNAFYALERIILNICADPQYTTFYFLVDALDECMGDLDRLLKLICSTCTKASRIRWLVTSRNRPEIEAQFEYARLQLQISLEEHGEQINTTVEAYIHSKLQELSIRKRYRPDIEERVGQLLREKAGGTFLWVHLACKELERVYSYNAVATLSGLPSGLNGFYAEMLKHLDRSGYNNDVELCSQILSAMVVAFRPLSLQEMVTIAELPSEMNEIDIEVQVKSCGSFLTIQNHIVSFVHQSAKDFLDNNIGSRLIIPNGLGYQHQEIFTRSMRQLEKELKADICSLNRLDFAVKDLRAEHRDMIDHLRYACYYWVDHLALADPPMAKEELVLRFLEKHLLHWMELMIVLDPTFEIVTMVKWLRTTMEAQGVSNGYLKALLYDLQRFSQYHKAVLCNTPLQLYSSCLMFSPENSMIKSLFRSMVPKCIQQTYSLKKEWGSVVQIFQPPNEGTFFDADIIALSSDDKILAIGLRRDTYNFILWDLSSGAILQRLSVPDQNVARWLSLKFSPDNQMVVVVAELRRMQEQGNPTAALSNPRVSIGVWNVASGEYMYNWEIPKVPRPQETSIVWIPGSTPKLVFASALKDLWLLHTNRETGPVSDQFYQAAPGEYDRHVWRDIKLAFDVFSDQVVSGARGYRSILLWSMGSRVLSREFNLTREPSFQIYQGLKEISLMHFATSHQLLVATYYGFWKLNLDSGCIEGIVEFDPPPREPQLLQDGMWLAFNPSRYRSQDDESESFEIYDVHSGKHLRQLRLDIPEQLSGYTCSILLNSKMTQCFTAHSEAIRILEISPKDAPHEVQLASLDDMAASPNGRYLAICQVGFITLWDYESISPPQTWDAIGDEARRQLQGRGIFIMGSGYNVDQEVTELDFSPDNNLLVFRTNRIIKFWDIKSRSLLGTLDDWYDCLYRVPVAGLEVNRLNQEVGTNSPDIKSGFRDHLYGSDSVWCKGFSFTGKLAFMPGMSNDRLVHLRTFDPSLTVKTTRPLVSFRTEYASLNPYPFTNDTFYTDIKFSPDGSLLVMESYGIVTLWDTTSGQKLCTFGRENCGDTDYIPDRTLTSFCSNGQKLIVALHSERSLRFTIYSLGSLKNAPVMGLPHTQIWSSDLLLPQNLVAPQLSLTIDPLSLISTGGWFQFPSMTPILQLDDWLWYQGERILHLPFKADRVSVIASYRDLCFVGTASGVMMVVRAPYKYMEQALMEESSLEMSLQSSSRIDTNPDQMS</sequence>
<dbReference type="InterPro" id="IPR035994">
    <property type="entry name" value="Nucleoside_phosphorylase_sf"/>
</dbReference>
<dbReference type="GO" id="GO:0003824">
    <property type="term" value="F:catalytic activity"/>
    <property type="evidence" value="ECO:0007669"/>
    <property type="project" value="InterPro"/>
</dbReference>
<protein>
    <recommendedName>
        <fullName evidence="2">Nephrocystin 3-like N-terminal domain-containing protein</fullName>
    </recommendedName>
</protein>
<dbReference type="Proteomes" id="UP000472727">
    <property type="component" value="Unassembled WGS sequence"/>
</dbReference>
<dbReference type="EMBL" id="WIWS01000015">
    <property type="protein sequence ID" value="KAF3225392.1"/>
    <property type="molecule type" value="Genomic_DNA"/>
</dbReference>
<proteinExistence type="predicted"/>
<evidence type="ECO:0000256" key="1">
    <source>
        <dbReference type="ARBA" id="ARBA00022737"/>
    </source>
</evidence>
<dbReference type="InterPro" id="IPR015943">
    <property type="entry name" value="WD40/YVTN_repeat-like_dom_sf"/>
</dbReference>
<dbReference type="PANTHER" id="PTHR46082:SF11">
    <property type="entry name" value="AAA+ ATPASE DOMAIN-CONTAINING PROTEIN-RELATED"/>
    <property type="match status" value="1"/>
</dbReference>
<evidence type="ECO:0000313" key="3">
    <source>
        <dbReference type="EMBL" id="KAF3225392.1"/>
    </source>
</evidence>
<feature type="domain" description="Nephrocystin 3-like N-terminal" evidence="2">
    <location>
        <begin position="363"/>
        <end position="534"/>
    </location>
</feature>
<gene>
    <name evidence="3" type="ORF">TWF106_002531</name>
</gene>
<dbReference type="Pfam" id="PF24883">
    <property type="entry name" value="NPHP3_N"/>
    <property type="match status" value="1"/>
</dbReference>
<dbReference type="SUPFAM" id="SSF50998">
    <property type="entry name" value="Quinoprotein alcohol dehydrogenase-like"/>
    <property type="match status" value="1"/>
</dbReference>
<dbReference type="InterPro" id="IPR056884">
    <property type="entry name" value="NPHP3-like_N"/>
</dbReference>
<dbReference type="PANTHER" id="PTHR46082">
    <property type="entry name" value="ATP/GTP-BINDING PROTEIN-RELATED"/>
    <property type="match status" value="1"/>
</dbReference>
<dbReference type="InterPro" id="IPR011047">
    <property type="entry name" value="Quinoprotein_ADH-like_sf"/>
</dbReference>
<dbReference type="Gene3D" id="3.40.50.1580">
    <property type="entry name" value="Nucleoside phosphorylase domain"/>
    <property type="match status" value="1"/>
</dbReference>
<dbReference type="InterPro" id="IPR036322">
    <property type="entry name" value="WD40_repeat_dom_sf"/>
</dbReference>
<dbReference type="InterPro" id="IPR027417">
    <property type="entry name" value="P-loop_NTPase"/>
</dbReference>
<keyword evidence="1" id="KW-0677">Repeat</keyword>
<dbReference type="Gene3D" id="3.40.50.300">
    <property type="entry name" value="P-loop containing nucleotide triphosphate hydrolases"/>
    <property type="match status" value="1"/>
</dbReference>
<dbReference type="SUPFAM" id="SSF50978">
    <property type="entry name" value="WD40 repeat-like"/>
    <property type="match status" value="1"/>
</dbReference>
<comment type="caution">
    <text evidence="3">The sequence shown here is derived from an EMBL/GenBank/DDBJ whole genome shotgun (WGS) entry which is preliminary data.</text>
</comment>
<dbReference type="InterPro" id="IPR053137">
    <property type="entry name" value="NLR-like"/>
</dbReference>
<accession>A0A7C8QVG9</accession>
<reference evidence="3 4" key="1">
    <citation type="submission" date="2019-06" db="EMBL/GenBank/DDBJ databases">
        <authorList>
            <person name="Palmer J.M."/>
        </authorList>
    </citation>
    <scope>NUCLEOTIDE SEQUENCE [LARGE SCALE GENOMIC DNA]</scope>
    <source>
        <strain evidence="3 4">TWF106</strain>
    </source>
</reference>
<organism evidence="3 4">
    <name type="scientific">Orbilia oligospora</name>
    <name type="common">Nematode-trapping fungus</name>
    <name type="synonym">Arthrobotrys oligospora</name>
    <dbReference type="NCBI Taxonomy" id="2813651"/>
    <lineage>
        <taxon>Eukaryota</taxon>
        <taxon>Fungi</taxon>
        <taxon>Dikarya</taxon>
        <taxon>Ascomycota</taxon>
        <taxon>Pezizomycotina</taxon>
        <taxon>Orbiliomycetes</taxon>
        <taxon>Orbiliales</taxon>
        <taxon>Orbiliaceae</taxon>
        <taxon>Orbilia</taxon>
    </lineage>
</organism>
<dbReference type="SUPFAM" id="SSF52540">
    <property type="entry name" value="P-loop containing nucleoside triphosphate hydrolases"/>
    <property type="match status" value="1"/>
</dbReference>